<protein>
    <submittedName>
        <fullName evidence="2">Keratin</fullName>
    </submittedName>
</protein>
<evidence type="ECO:0000256" key="1">
    <source>
        <dbReference type="SAM" id="MobiDB-lite"/>
    </source>
</evidence>
<sequence>MVWQNHRKGLFSIKATYEFILIEYNKIMREAESSTQGTILTYSRDDLVNISHHDRDVMLHLEEVKGFHFQNKFEDNTKSVIKVKDQDESFKEGSQGIFGNIVESEKSDHHRKSAEGVAWACLRQPPKNCQTRHNDDPLPLFPIERPLSPAIEPPLTTTSRARPLFCDFGLSATELCPAIVSSDREPSIHCEPRVIRFPGGGTNVRRSQASSNFGPRFPSGGDCSRATTIVPQFRALDDQALFSLDLDLRPKAAIAGDPRPATCRDQPSFAAAPR</sequence>
<dbReference type="AlphaFoldDB" id="A0A5A7QRP9"/>
<dbReference type="EMBL" id="BKCP01008015">
    <property type="protein sequence ID" value="GER47666.1"/>
    <property type="molecule type" value="Genomic_DNA"/>
</dbReference>
<evidence type="ECO:0000313" key="2">
    <source>
        <dbReference type="EMBL" id="GER47666.1"/>
    </source>
</evidence>
<feature type="region of interest" description="Disordered" evidence="1">
    <location>
        <begin position="255"/>
        <end position="274"/>
    </location>
</feature>
<organism evidence="2 3">
    <name type="scientific">Striga asiatica</name>
    <name type="common">Asiatic witchweed</name>
    <name type="synonym">Buchnera asiatica</name>
    <dbReference type="NCBI Taxonomy" id="4170"/>
    <lineage>
        <taxon>Eukaryota</taxon>
        <taxon>Viridiplantae</taxon>
        <taxon>Streptophyta</taxon>
        <taxon>Embryophyta</taxon>
        <taxon>Tracheophyta</taxon>
        <taxon>Spermatophyta</taxon>
        <taxon>Magnoliopsida</taxon>
        <taxon>eudicotyledons</taxon>
        <taxon>Gunneridae</taxon>
        <taxon>Pentapetalae</taxon>
        <taxon>asterids</taxon>
        <taxon>lamiids</taxon>
        <taxon>Lamiales</taxon>
        <taxon>Orobanchaceae</taxon>
        <taxon>Buchnereae</taxon>
        <taxon>Striga</taxon>
    </lineage>
</organism>
<accession>A0A5A7QRP9</accession>
<dbReference type="Proteomes" id="UP000325081">
    <property type="component" value="Unassembled WGS sequence"/>
</dbReference>
<keyword evidence="3" id="KW-1185">Reference proteome</keyword>
<evidence type="ECO:0000313" key="3">
    <source>
        <dbReference type="Proteomes" id="UP000325081"/>
    </source>
</evidence>
<name>A0A5A7QRP9_STRAF</name>
<comment type="caution">
    <text evidence="2">The sequence shown here is derived from an EMBL/GenBank/DDBJ whole genome shotgun (WGS) entry which is preliminary data.</text>
</comment>
<proteinExistence type="predicted"/>
<reference evidence="3" key="1">
    <citation type="journal article" date="2019" name="Curr. Biol.">
        <title>Genome Sequence of Striga asiatica Provides Insight into the Evolution of Plant Parasitism.</title>
        <authorList>
            <person name="Yoshida S."/>
            <person name="Kim S."/>
            <person name="Wafula E.K."/>
            <person name="Tanskanen J."/>
            <person name="Kim Y.M."/>
            <person name="Honaas L."/>
            <person name="Yang Z."/>
            <person name="Spallek T."/>
            <person name="Conn C.E."/>
            <person name="Ichihashi Y."/>
            <person name="Cheong K."/>
            <person name="Cui S."/>
            <person name="Der J.P."/>
            <person name="Gundlach H."/>
            <person name="Jiao Y."/>
            <person name="Hori C."/>
            <person name="Ishida J.K."/>
            <person name="Kasahara H."/>
            <person name="Kiba T."/>
            <person name="Kim M.S."/>
            <person name="Koo N."/>
            <person name="Laohavisit A."/>
            <person name="Lee Y.H."/>
            <person name="Lumba S."/>
            <person name="McCourt P."/>
            <person name="Mortimer J.C."/>
            <person name="Mutuku J.M."/>
            <person name="Nomura T."/>
            <person name="Sasaki-Sekimoto Y."/>
            <person name="Seto Y."/>
            <person name="Wang Y."/>
            <person name="Wakatake T."/>
            <person name="Sakakibara H."/>
            <person name="Demura T."/>
            <person name="Yamaguchi S."/>
            <person name="Yoneyama K."/>
            <person name="Manabe R.I."/>
            <person name="Nelson D.C."/>
            <person name="Schulman A.H."/>
            <person name="Timko M.P."/>
            <person name="dePamphilis C.W."/>
            <person name="Choi D."/>
            <person name="Shirasu K."/>
        </authorList>
    </citation>
    <scope>NUCLEOTIDE SEQUENCE [LARGE SCALE GENOMIC DNA]</scope>
    <source>
        <strain evidence="3">cv. UVA1</strain>
    </source>
</reference>
<gene>
    <name evidence="2" type="ORF">STAS_24785</name>
</gene>